<evidence type="ECO:0000313" key="2">
    <source>
        <dbReference type="EMBL" id="ODN43377.1"/>
    </source>
</evidence>
<accession>A0ABX3A3C3</accession>
<evidence type="ECO:0000313" key="3">
    <source>
        <dbReference type="Proteomes" id="UP000094329"/>
    </source>
</evidence>
<dbReference type="RefSeq" id="WP_069313174.1">
    <property type="nucleotide sequence ID" value="NZ_MDTU01000001.1"/>
</dbReference>
<sequence>MKFKFALEHTINQVDALEKKLREKATGLQILGNSQDRLKRADIIKDLKTNLEALRNFGTESLRSLEDLESTTTETAAFKRMKQELILCENRFSQEKNRNGNKLHRGDTVKEFFCGHNIIANTGSVRDKYGIYEFVDELQKNDSRTASSYAPLTNVFHKYHVDESEKQSSSTNQKDISLDLLG</sequence>
<proteinExistence type="predicted"/>
<evidence type="ECO:0000256" key="1">
    <source>
        <dbReference type="SAM" id="MobiDB-lite"/>
    </source>
</evidence>
<comment type="caution">
    <text evidence="2">The sequence shown here is derived from an EMBL/GenBank/DDBJ whole genome shotgun (WGS) entry which is preliminary data.</text>
</comment>
<name>A0ABX3A3C3_9GAMM</name>
<organism evidence="2 3">
    <name type="scientific">Piscirickettsia litoralis</name>
    <dbReference type="NCBI Taxonomy" id="1891921"/>
    <lineage>
        <taxon>Bacteria</taxon>
        <taxon>Pseudomonadati</taxon>
        <taxon>Pseudomonadota</taxon>
        <taxon>Gammaproteobacteria</taxon>
        <taxon>Thiotrichales</taxon>
        <taxon>Piscirickettsiaceae</taxon>
        <taxon>Piscirickettsia</taxon>
    </lineage>
</organism>
<keyword evidence="3" id="KW-1185">Reference proteome</keyword>
<feature type="region of interest" description="Disordered" evidence="1">
    <location>
        <begin position="163"/>
        <end position="182"/>
    </location>
</feature>
<dbReference type="EMBL" id="MDTU01000001">
    <property type="protein sequence ID" value="ODN43377.1"/>
    <property type="molecule type" value="Genomic_DNA"/>
</dbReference>
<gene>
    <name evidence="2" type="ORF">BGC07_11135</name>
</gene>
<protein>
    <submittedName>
        <fullName evidence="2">Uncharacterized protein</fullName>
    </submittedName>
</protein>
<dbReference type="Proteomes" id="UP000094329">
    <property type="component" value="Unassembled WGS sequence"/>
</dbReference>
<reference evidence="2 3" key="1">
    <citation type="submission" date="2016-08" db="EMBL/GenBank/DDBJ databases">
        <title>Draft genome sequence of Candidatus Piscirickettsia litoralis, from seawater.</title>
        <authorList>
            <person name="Wan X."/>
            <person name="Lee A.J."/>
            <person name="Hou S."/>
            <person name="Donachie S.P."/>
        </authorList>
    </citation>
    <scope>NUCLEOTIDE SEQUENCE [LARGE SCALE GENOMIC DNA]</scope>
    <source>
        <strain evidence="2 3">Y2</strain>
    </source>
</reference>